<accession>A0A1J5QPS7</accession>
<sequence length="87" mass="9652">MSIDQNKTDLHDALQKPVITNPQMEKIMAQSTAPETKSISPRWYVSFLRTTIVTLGALIGGIAFAIVLVAIAHYTGLEAWMDSTRNY</sequence>
<protein>
    <submittedName>
        <fullName evidence="2">Uncharacterized protein</fullName>
    </submittedName>
</protein>
<keyword evidence="1" id="KW-0472">Membrane</keyword>
<dbReference type="AlphaFoldDB" id="A0A1J5QPS7"/>
<evidence type="ECO:0000256" key="1">
    <source>
        <dbReference type="SAM" id="Phobius"/>
    </source>
</evidence>
<evidence type="ECO:0000313" key="2">
    <source>
        <dbReference type="EMBL" id="OIQ85384.1"/>
    </source>
</evidence>
<keyword evidence="1" id="KW-1133">Transmembrane helix</keyword>
<proteinExistence type="predicted"/>
<comment type="caution">
    <text evidence="2">The sequence shown here is derived from an EMBL/GenBank/DDBJ whole genome shotgun (WGS) entry which is preliminary data.</text>
</comment>
<keyword evidence="1" id="KW-0812">Transmembrane</keyword>
<gene>
    <name evidence="2" type="ORF">GALL_327780</name>
</gene>
<name>A0A1J5QPS7_9ZZZZ</name>
<dbReference type="EMBL" id="MLJW01000548">
    <property type="protein sequence ID" value="OIQ85384.1"/>
    <property type="molecule type" value="Genomic_DNA"/>
</dbReference>
<organism evidence="2">
    <name type="scientific">mine drainage metagenome</name>
    <dbReference type="NCBI Taxonomy" id="410659"/>
    <lineage>
        <taxon>unclassified sequences</taxon>
        <taxon>metagenomes</taxon>
        <taxon>ecological metagenomes</taxon>
    </lineage>
</organism>
<feature type="transmembrane region" description="Helical" evidence="1">
    <location>
        <begin position="52"/>
        <end position="74"/>
    </location>
</feature>
<reference evidence="2" key="1">
    <citation type="submission" date="2016-10" db="EMBL/GenBank/DDBJ databases">
        <title>Sequence of Gallionella enrichment culture.</title>
        <authorList>
            <person name="Poehlein A."/>
            <person name="Muehling M."/>
            <person name="Daniel R."/>
        </authorList>
    </citation>
    <scope>NUCLEOTIDE SEQUENCE</scope>
</reference>